<comment type="caution">
    <text evidence="1">The sequence shown here is derived from an EMBL/GenBank/DDBJ whole genome shotgun (WGS) entry which is preliminary data.</text>
</comment>
<dbReference type="OrthoDB" id="4567943at2"/>
<protein>
    <recommendedName>
        <fullName evidence="3">ESX-1 secretion-associated protein</fullName>
    </recommendedName>
</protein>
<dbReference type="EMBL" id="VIGH01000010">
    <property type="protein sequence ID" value="TQF65780.1"/>
    <property type="molecule type" value="Genomic_DNA"/>
</dbReference>
<evidence type="ECO:0008006" key="3">
    <source>
        <dbReference type="Google" id="ProtNLM"/>
    </source>
</evidence>
<gene>
    <name evidence="1" type="ORF">FK531_20335</name>
</gene>
<keyword evidence="2" id="KW-1185">Reference proteome</keyword>
<evidence type="ECO:0000313" key="2">
    <source>
        <dbReference type="Proteomes" id="UP000316256"/>
    </source>
</evidence>
<sequence length="93" mass="9617">MKVDTAALRAFASAVDDAGTAIDAIQAIDTGTALPGSTTGPACAQATTFVEGAYLRVADRMRRMGTIARGNANEFDVTESEFTDRLGSMGAQV</sequence>
<dbReference type="Proteomes" id="UP000316256">
    <property type="component" value="Unassembled WGS sequence"/>
</dbReference>
<dbReference type="AlphaFoldDB" id="A0A541B0E6"/>
<name>A0A541B0E6_9NOCA</name>
<proteinExistence type="predicted"/>
<organism evidence="1 2">
    <name type="scientific">Rhodococcus spelaei</name>
    <dbReference type="NCBI Taxonomy" id="2546320"/>
    <lineage>
        <taxon>Bacteria</taxon>
        <taxon>Bacillati</taxon>
        <taxon>Actinomycetota</taxon>
        <taxon>Actinomycetes</taxon>
        <taxon>Mycobacteriales</taxon>
        <taxon>Nocardiaceae</taxon>
        <taxon>Rhodococcus</taxon>
    </lineage>
</organism>
<dbReference type="RefSeq" id="WP_142102710.1">
    <property type="nucleotide sequence ID" value="NZ_VIGH01000010.1"/>
</dbReference>
<evidence type="ECO:0000313" key="1">
    <source>
        <dbReference type="EMBL" id="TQF65780.1"/>
    </source>
</evidence>
<reference evidence="1 2" key="1">
    <citation type="submission" date="2019-06" db="EMBL/GenBank/DDBJ databases">
        <title>Rhodococcus spaelei sp. nov., isolated from a cave.</title>
        <authorList>
            <person name="Lee S.D."/>
        </authorList>
    </citation>
    <scope>NUCLEOTIDE SEQUENCE [LARGE SCALE GENOMIC DNA]</scope>
    <source>
        <strain evidence="1 2">C9-5</strain>
    </source>
</reference>
<accession>A0A541B0E6</accession>